<evidence type="ECO:0000313" key="1">
    <source>
        <dbReference type="EMBL" id="ACS59018.1"/>
    </source>
</evidence>
<accession>C6B4L0</accession>
<dbReference type="Proteomes" id="UP000002256">
    <property type="component" value="Plasmid pR132501"/>
</dbReference>
<keyword evidence="1" id="KW-0614">Plasmid</keyword>
<sequence>MAFHAERIAYVRPEVGTRPALIRNLSSVIVQQP</sequence>
<reference evidence="1 2" key="1">
    <citation type="journal article" date="2010" name="Stand. Genomic Sci.">
        <title>Complete genome sequence of Rhizobium leguminosarum bv. trifolii strain WSM1325, an effective microsymbiont of annual Mediterranean clovers.</title>
        <authorList>
            <person name="Reeve W."/>
            <person name="O'Hara G."/>
            <person name="Chain P."/>
            <person name="Ardley J."/>
            <person name="Brau L."/>
            <person name="Nandesena K."/>
            <person name="Tiwari R."/>
            <person name="Copeland A."/>
            <person name="Nolan M."/>
            <person name="Han C."/>
            <person name="Brettin T."/>
            <person name="Land M."/>
            <person name="Ovchinikova G."/>
            <person name="Ivanova N."/>
            <person name="Mavromatis K."/>
            <person name="Markowitz V."/>
            <person name="Kyrpides N."/>
            <person name="Melino V."/>
            <person name="Denton M."/>
            <person name="Yates R."/>
            <person name="Howieson J."/>
        </authorList>
    </citation>
    <scope>NUCLEOTIDE SEQUENCE [LARGE SCALE GENOMIC DNA]</scope>
    <source>
        <strain evidence="1 2">WSM1325</strain>
        <plasmid evidence="2">Plasmid pR132501</plasmid>
    </source>
</reference>
<protein>
    <submittedName>
        <fullName evidence="1">Uncharacterized protein</fullName>
    </submittedName>
</protein>
<geneLocation type="plasmid" evidence="1 2">
    <name>pR132501</name>
</geneLocation>
<proteinExistence type="predicted"/>
<dbReference type="AlphaFoldDB" id="C6B4L0"/>
<dbReference type="KEGG" id="rlg:Rleg_4789"/>
<evidence type="ECO:0000313" key="2">
    <source>
        <dbReference type="Proteomes" id="UP000002256"/>
    </source>
</evidence>
<gene>
    <name evidence="1" type="ordered locus">Rleg_4789</name>
</gene>
<name>C6B4L0_RHILS</name>
<dbReference type="EMBL" id="CP001623">
    <property type="protein sequence ID" value="ACS59018.1"/>
    <property type="molecule type" value="Genomic_DNA"/>
</dbReference>
<dbReference type="HOGENOM" id="CLU_3383496_0_0_5"/>
<organism evidence="1 2">
    <name type="scientific">Rhizobium leguminosarum bv. trifolii (strain WSM1325)</name>
    <dbReference type="NCBI Taxonomy" id="395491"/>
    <lineage>
        <taxon>Bacteria</taxon>
        <taxon>Pseudomonadati</taxon>
        <taxon>Pseudomonadota</taxon>
        <taxon>Alphaproteobacteria</taxon>
        <taxon>Hyphomicrobiales</taxon>
        <taxon>Rhizobiaceae</taxon>
        <taxon>Rhizobium/Agrobacterium group</taxon>
        <taxon>Rhizobium</taxon>
    </lineage>
</organism>